<keyword evidence="2" id="KW-1185">Reference proteome</keyword>
<name>A0A1I7V3H3_9PELO</name>
<reference evidence="3" key="1">
    <citation type="submission" date="2016-11" db="UniProtKB">
        <authorList>
            <consortium name="WormBaseParasite"/>
        </authorList>
    </citation>
    <scope>IDENTIFICATION</scope>
</reference>
<feature type="region of interest" description="Disordered" evidence="1">
    <location>
        <begin position="446"/>
        <end position="498"/>
    </location>
</feature>
<dbReference type="STRING" id="1561998.A0A1I7V3H3"/>
<evidence type="ECO:0000256" key="1">
    <source>
        <dbReference type="SAM" id="MobiDB-lite"/>
    </source>
</evidence>
<feature type="region of interest" description="Disordered" evidence="1">
    <location>
        <begin position="1"/>
        <end position="21"/>
    </location>
</feature>
<evidence type="ECO:0000313" key="2">
    <source>
        <dbReference type="Proteomes" id="UP000095282"/>
    </source>
</evidence>
<accession>A0A1I7V3H3</accession>
<dbReference type="Proteomes" id="UP000095282">
    <property type="component" value="Unplaced"/>
</dbReference>
<proteinExistence type="predicted"/>
<feature type="compositionally biased region" description="Basic and acidic residues" evidence="1">
    <location>
        <begin position="451"/>
        <end position="470"/>
    </location>
</feature>
<organism evidence="2 3">
    <name type="scientific">Caenorhabditis tropicalis</name>
    <dbReference type="NCBI Taxonomy" id="1561998"/>
    <lineage>
        <taxon>Eukaryota</taxon>
        <taxon>Metazoa</taxon>
        <taxon>Ecdysozoa</taxon>
        <taxon>Nematoda</taxon>
        <taxon>Chromadorea</taxon>
        <taxon>Rhabditida</taxon>
        <taxon>Rhabditina</taxon>
        <taxon>Rhabditomorpha</taxon>
        <taxon>Rhabditoidea</taxon>
        <taxon>Rhabditidae</taxon>
        <taxon>Peloderinae</taxon>
        <taxon>Caenorhabditis</taxon>
    </lineage>
</organism>
<sequence length="498" mass="56866">MSTNDVGEKKRKSGFDSEICDKTVTTPPKLVNLNSLNHVSISSPLIEQKNSDGSTCIKEENDEQLALQSISNQMGPLSSAQSKPFAFELLEQLKKRNMLPEQSNKETDHINVRNPVNFLENVLDPSPDSAKIDDILDSTDLESKWAEWKKSESKKAPPTIAILKSQIGKGTNFVNGERNYTYQKDTIQRTTGFIVNTRTICSWLDDCEILRNAGGTPPIIGQPHLKYVIDINQTKTEQPAKKKSKNKWNNIGCSWKQSVPNINLLRQKREDQCKFCSFKFNDPKLEKQETKDHIDAHIKQNLKGTALKMKHGKPSPFTWYQSKDEWLKKKETPIPMTEAVGVQSRKCPVCMELFVSYFDGEEDTWKYKGSVMRNNVIVTLRVWITTMNMKRIKLTTTPKSLINILPNVIYKVEEVFWSMLLEKADEALGDMPADYRKIDDLADSLQELQEEDKKKEDNKENSEVEEHISPTDDTWYITMGFGQPSSSNVPEHQSNGKQ</sequence>
<dbReference type="WBParaSite" id="Csp11.Scaffold630.g22015.t1">
    <property type="protein sequence ID" value="Csp11.Scaffold630.g22015.t1"/>
    <property type="gene ID" value="Csp11.Scaffold630.g22015"/>
</dbReference>
<dbReference type="eggNOG" id="KOG2071">
    <property type="taxonomic scope" value="Eukaryota"/>
</dbReference>
<protein>
    <submittedName>
        <fullName evidence="3">C2H2-type domain-containing protein</fullName>
    </submittedName>
</protein>
<feature type="compositionally biased region" description="Polar residues" evidence="1">
    <location>
        <begin position="483"/>
        <end position="498"/>
    </location>
</feature>
<dbReference type="AlphaFoldDB" id="A0A1I7V3H3"/>
<evidence type="ECO:0000313" key="3">
    <source>
        <dbReference type="WBParaSite" id="Csp11.Scaffold630.g22015.t1"/>
    </source>
</evidence>